<name>A0A9P5M0H4_9HELO</name>
<comment type="caution">
    <text evidence="3">The sequence shown here is derived from an EMBL/GenBank/DDBJ whole genome shotgun (WGS) entry which is preliminary data.</text>
</comment>
<accession>A0A9P5M0H4</accession>
<keyword evidence="4" id="KW-1185">Reference proteome</keyword>
<dbReference type="EMBL" id="RCSW01000015">
    <property type="protein sequence ID" value="KAF7937711.1"/>
    <property type="molecule type" value="Genomic_DNA"/>
</dbReference>
<feature type="region of interest" description="Disordered" evidence="1">
    <location>
        <begin position="99"/>
        <end position="122"/>
    </location>
</feature>
<dbReference type="RefSeq" id="XP_038730860.1">
    <property type="nucleotide sequence ID" value="XM_038878022.1"/>
</dbReference>
<evidence type="ECO:0000313" key="3">
    <source>
        <dbReference type="EMBL" id="KAF7937711.1"/>
    </source>
</evidence>
<feature type="compositionally biased region" description="Polar residues" evidence="1">
    <location>
        <begin position="99"/>
        <end position="115"/>
    </location>
</feature>
<evidence type="ECO:0000259" key="2">
    <source>
        <dbReference type="PROSITE" id="PS50097"/>
    </source>
</evidence>
<organism evidence="3 4">
    <name type="scientific">Botrytis byssoidea</name>
    <dbReference type="NCBI Taxonomy" id="139641"/>
    <lineage>
        <taxon>Eukaryota</taxon>
        <taxon>Fungi</taxon>
        <taxon>Dikarya</taxon>
        <taxon>Ascomycota</taxon>
        <taxon>Pezizomycotina</taxon>
        <taxon>Leotiomycetes</taxon>
        <taxon>Helotiales</taxon>
        <taxon>Sclerotiniaceae</taxon>
        <taxon>Botrytis</taxon>
    </lineage>
</organism>
<proteinExistence type="predicted"/>
<gene>
    <name evidence="3" type="ORF">EAE97_007507</name>
</gene>
<reference evidence="3 4" key="1">
    <citation type="journal article" date="2020" name="Genome Biol. Evol.">
        <title>Comparative genomics of Sclerotiniaceae.</title>
        <authorList>
            <person name="Valero Jimenez C.A."/>
            <person name="Steentjes M."/>
            <person name="Scholten O.E."/>
            <person name="Van Kan J.A.L."/>
        </authorList>
    </citation>
    <scope>NUCLEOTIDE SEQUENCE [LARGE SCALE GENOMIC DNA]</scope>
    <source>
        <strain evidence="3 4">MUCL 94</strain>
    </source>
</reference>
<dbReference type="InterPro" id="IPR000210">
    <property type="entry name" value="BTB/POZ_dom"/>
</dbReference>
<protein>
    <recommendedName>
        <fullName evidence="2">BTB domain-containing protein</fullName>
    </recommendedName>
</protein>
<dbReference type="GeneID" id="62151096"/>
<dbReference type="Proteomes" id="UP000710849">
    <property type="component" value="Unassembled WGS sequence"/>
</dbReference>
<evidence type="ECO:0000256" key="1">
    <source>
        <dbReference type="SAM" id="MobiDB-lite"/>
    </source>
</evidence>
<feature type="compositionally biased region" description="Low complexity" evidence="1">
    <location>
        <begin position="41"/>
        <end position="57"/>
    </location>
</feature>
<dbReference type="AlphaFoldDB" id="A0A9P5M0H4"/>
<feature type="domain" description="BTB" evidence="2">
    <location>
        <begin position="230"/>
        <end position="294"/>
    </location>
</feature>
<dbReference type="SUPFAM" id="SSF54695">
    <property type="entry name" value="POZ domain"/>
    <property type="match status" value="1"/>
</dbReference>
<dbReference type="InterPro" id="IPR011333">
    <property type="entry name" value="SKP1/BTB/POZ_sf"/>
</dbReference>
<feature type="region of interest" description="Disordered" evidence="1">
    <location>
        <begin position="33"/>
        <end position="66"/>
    </location>
</feature>
<dbReference type="PROSITE" id="PS50097">
    <property type="entry name" value="BTB"/>
    <property type="match status" value="1"/>
</dbReference>
<evidence type="ECO:0000313" key="4">
    <source>
        <dbReference type="Proteomes" id="UP000710849"/>
    </source>
</evidence>
<sequence>MNNSEIPVFDRRSVLPTPSSLFNTAEVCNKTQDICDNQPGPSDSTPLISSTSTLPDSFSNHSTKSSHTIATYHRAASRMLGSPTEFNPAKNNSQENIASTVNKSSSDGPATNRSPLATVAPPAMSTPLFTSPARQHLLHRRGLTCFALAQSVPPSNRLDTEQSAMLLALKKFNLPSLYSLMPHIKLKATQLMRHPRSESRLAIISLLNYPPMSSQTDSICFAVLKFLSPLVFSWGSKVILPKALLVQASPYFQTTIVVETLGQITRETLKIECSTLAFDFVVQYLYTGTFVRPDITGLTNLIEFYELVEKLSLDISDMILDNIKELLMISRLYLQAEHIRKVASFSNGQTLQMLFARSCIKAYLQSVNPTYVQAQEFRLQKELDVLDGFAADLMRVYREVADKRTPCIFAESCDLLDGNKFSY</sequence>